<name>A0A1L7ANT7_9PROT</name>
<dbReference type="Proteomes" id="UP000185494">
    <property type="component" value="Plasmid 3"/>
</dbReference>
<geneLocation type="plasmid" evidence="1 2">
    <name>3</name>
</geneLocation>
<reference evidence="1 2" key="1">
    <citation type="submission" date="2016-05" db="EMBL/GenBank/DDBJ databases">
        <title>Complete Genome and Methylome Analysis of Psychrotrophic Bacterial Isolates from Antarctic Lake Untersee.</title>
        <authorList>
            <person name="Fomenkov A."/>
            <person name="Akimov V.N."/>
            <person name="Vasilyeva L.V."/>
            <person name="Andersen D."/>
            <person name="Vincze T."/>
            <person name="Roberts R.J."/>
        </authorList>
    </citation>
    <scope>NUCLEOTIDE SEQUENCE [LARGE SCALE GENOMIC DNA]</scope>
    <source>
        <strain evidence="1 2">U14-5</strain>
        <plasmid evidence="2">Plasmid 3</plasmid>
    </source>
</reference>
<dbReference type="InterPro" id="IPR006881">
    <property type="entry name" value="RepA_C"/>
</dbReference>
<dbReference type="Pfam" id="PF04796">
    <property type="entry name" value="RepA_C"/>
    <property type="match status" value="1"/>
</dbReference>
<protein>
    <submittedName>
        <fullName evidence="1">Plasmid replication initiator</fullName>
    </submittedName>
</protein>
<dbReference type="KEGG" id="rgi:RGI145_24030"/>
<proteinExistence type="predicted"/>
<dbReference type="AlphaFoldDB" id="A0A1L7ANT7"/>
<organism evidence="1 2">
    <name type="scientific">Roseomonas gilardii</name>
    <dbReference type="NCBI Taxonomy" id="257708"/>
    <lineage>
        <taxon>Bacteria</taxon>
        <taxon>Pseudomonadati</taxon>
        <taxon>Pseudomonadota</taxon>
        <taxon>Alphaproteobacteria</taxon>
        <taxon>Acetobacterales</taxon>
        <taxon>Roseomonadaceae</taxon>
        <taxon>Roseomonas</taxon>
    </lineage>
</organism>
<gene>
    <name evidence="1" type="ORF">RGI145_24030</name>
</gene>
<evidence type="ECO:0000313" key="2">
    <source>
        <dbReference type="Proteomes" id="UP000185494"/>
    </source>
</evidence>
<accession>A0A1L7ANT7</accession>
<sequence>MMARVHQLLTEHGKQAAIEAGTESRDVIETAARYLSEEDNALAFAFSGWAQCALPHRRVPASEVWEVASDRMRLVVEPGRRPSGPDGSGPLEHVGVPFGSYARLILLYLQTEALKTGSPEVELGRSWREWMSRIGVPWGGKSGHGVREQAELLSRCRLTFHLIGQGRAGLVNQQIVDRALFLDTPDGDRQGRLSLETARLSGPFFEQLQRHPIPLEEGAIKALSNNSAALDCYVWLAYRLHSLERPRLVTWSALKAQHGQGFAKLYHFKSKFPAILSMATAVYPDADIEVTEEGVVLKPSRPPVKPRLASSR</sequence>
<keyword evidence="1" id="KW-0614">Plasmid</keyword>
<dbReference type="EMBL" id="CP015587">
    <property type="protein sequence ID" value="APT60419.1"/>
    <property type="molecule type" value="Genomic_DNA"/>
</dbReference>
<evidence type="ECO:0000313" key="1">
    <source>
        <dbReference type="EMBL" id="APT60419.1"/>
    </source>
</evidence>